<accession>A0A2H1GHQ0</accession>
<dbReference type="EMBL" id="LT854257">
    <property type="protein sequence ID" value="SMR53048.1"/>
    <property type="molecule type" value="Genomic_DNA"/>
</dbReference>
<feature type="compositionally biased region" description="Polar residues" evidence="1">
    <location>
        <begin position="244"/>
        <end position="280"/>
    </location>
</feature>
<dbReference type="InterPro" id="IPR011990">
    <property type="entry name" value="TPR-like_helical_dom_sf"/>
</dbReference>
<dbReference type="Proteomes" id="UP000245764">
    <property type="component" value="Chromosome 5"/>
</dbReference>
<feature type="compositionally biased region" description="Polar residues" evidence="1">
    <location>
        <begin position="321"/>
        <end position="346"/>
    </location>
</feature>
<sequence length="1037" mass="109575">MGPRDRPGNLNLNDTSFLAARSNAAASSSSTATSPNPSQHPSSSTTSPTRRTGPTSPSRPSTADDFRPPRPHFYMDLPSPRTGEVPPALSPLDAFAMQSRLLAKRFEQDAEGRRISRLPPVMVAKEMSSRPGFFRGLSEGSKMSDLAEDGEEGAMSPDGMDGSGQQRGELHEQGLEEKERPVSHYPLLARASGIPEQMRPKLPTPYFDAEEEQGQRPNADYFDMPRAASPENVDNAGEKVVNVQAPSPNLPSLTHSVETISSHPRTRTNDSQRSQRSMNSDRGGGGGHGLAPPQSPRFPRSPRSFQSIRSVPPDSGDEDVQSGSQPVSSSRKFSGSSNMSRPQSPFSPWMQPVHRSPSMTSEYSMTGSQHQMGPLGRPNANFNFSRPLSSHGSRPSVDARPSLENGRPSIDQRATPRRQPSGASTSTHHSSTTHHSSKPALSRSGSGDDVGSNKGWNGGKTPGADRTPGPQNGPSYIYAKSALPRQQRPMEGDSTAFRDSWIQKQFEWDSRQQRQQQQNGASSQQANAHSHDRTQSDVDLPTHGIDSSSRPTRTLAPAPSALRSHSADPRNATHRSTPSVKTASTDRTIKPLHQKSPSANLTPEEHLDIGISCHDAGHTTKSTYHLRLAAHAGLPTAMLLYALACRHGWGMRANQEEGVKWLRKAIDSSSLSVLSAPDSTTTRDGTPLDPTERKNRKAQYALAIYELGNSSMHGWGCAKDKQLALRCYEIAGEWGDADALAEAGRCWTEGVGCRKDVRKGAGFLRRAERGGWRGVGVSWIYKEKYMDGEEVGEGGKAGVGEGKRPKTSEGKKGEVGERRRGDKSHAAKTSTTSTTDSPMLDPSDRPDRTEKEKEKNELTKTRARSRSLWGRAKKDKSSDVGHESPMLSGGGGGREFAKVAGSKVVGGHHPPSAGGGHAAAAGGGGGGGGGGSGMGRDGREAWLANNNLREQIRAREVMREREGREARGAVSAAAVASAAGSPLLGTGAGSGGVGSAGGGGGGGAGGGGGGGGAGGGGGRGNRSPNPGAKAAAAAAWS</sequence>
<dbReference type="InterPro" id="IPR052945">
    <property type="entry name" value="Mitotic_Regulator"/>
</dbReference>
<feature type="compositionally biased region" description="Low complexity" evidence="1">
    <location>
        <begin position="1028"/>
        <end position="1037"/>
    </location>
</feature>
<feature type="region of interest" description="Disordered" evidence="1">
    <location>
        <begin position="673"/>
        <end position="693"/>
    </location>
</feature>
<evidence type="ECO:0000313" key="2">
    <source>
        <dbReference type="EMBL" id="SMR53048.1"/>
    </source>
</evidence>
<organism evidence="2 3">
    <name type="scientific">Zymoseptoria tritici ST99CH_1E4</name>
    <dbReference type="NCBI Taxonomy" id="1276532"/>
    <lineage>
        <taxon>Eukaryota</taxon>
        <taxon>Fungi</taxon>
        <taxon>Dikarya</taxon>
        <taxon>Ascomycota</taxon>
        <taxon>Pezizomycotina</taxon>
        <taxon>Dothideomycetes</taxon>
        <taxon>Dothideomycetidae</taxon>
        <taxon>Mycosphaerellales</taxon>
        <taxon>Mycosphaerellaceae</taxon>
        <taxon>Zymoseptoria</taxon>
    </lineage>
</organism>
<dbReference type="SMART" id="SM00671">
    <property type="entry name" value="SEL1"/>
    <property type="match status" value="3"/>
</dbReference>
<gene>
    <name evidence="2" type="ORF">ZT1E4_G6323</name>
</gene>
<feature type="compositionally biased region" description="Basic and acidic residues" evidence="1">
    <location>
        <begin position="801"/>
        <end position="825"/>
    </location>
</feature>
<feature type="compositionally biased region" description="Polar residues" evidence="1">
    <location>
        <begin position="357"/>
        <end position="371"/>
    </location>
</feature>
<feature type="region of interest" description="Disordered" evidence="1">
    <location>
        <begin position="790"/>
        <end position="942"/>
    </location>
</feature>
<evidence type="ECO:0000256" key="1">
    <source>
        <dbReference type="SAM" id="MobiDB-lite"/>
    </source>
</evidence>
<feature type="compositionally biased region" description="Polar residues" evidence="1">
    <location>
        <begin position="380"/>
        <end position="393"/>
    </location>
</feature>
<dbReference type="InterPro" id="IPR006597">
    <property type="entry name" value="Sel1-like"/>
</dbReference>
<dbReference type="SUPFAM" id="SSF81901">
    <property type="entry name" value="HCP-like"/>
    <property type="match status" value="1"/>
</dbReference>
<feature type="compositionally biased region" description="Low complexity" evidence="1">
    <location>
        <begin position="19"/>
        <end position="61"/>
    </location>
</feature>
<feature type="compositionally biased region" description="Gly residues" evidence="1">
    <location>
        <begin position="913"/>
        <end position="935"/>
    </location>
</feature>
<feature type="region of interest" description="Disordered" evidence="1">
    <location>
        <begin position="131"/>
        <end position="602"/>
    </location>
</feature>
<protein>
    <submittedName>
        <fullName evidence="2">Uncharacterized protein</fullName>
    </submittedName>
</protein>
<dbReference type="Pfam" id="PF08238">
    <property type="entry name" value="Sel1"/>
    <property type="match status" value="3"/>
</dbReference>
<feature type="compositionally biased region" description="Gly residues" evidence="1">
    <location>
        <begin position="986"/>
        <end position="1020"/>
    </location>
</feature>
<dbReference type="AlphaFoldDB" id="A0A2H1GHQ0"/>
<feature type="compositionally biased region" description="Low complexity" evidence="1">
    <location>
        <begin position="297"/>
        <end position="310"/>
    </location>
</feature>
<feature type="compositionally biased region" description="Basic and acidic residues" evidence="1">
    <location>
        <begin position="842"/>
        <end position="860"/>
    </location>
</feature>
<dbReference type="GO" id="GO:0032153">
    <property type="term" value="C:cell division site"/>
    <property type="evidence" value="ECO:0007669"/>
    <property type="project" value="TreeGrafter"/>
</dbReference>
<feature type="compositionally biased region" description="Low complexity" evidence="1">
    <location>
        <begin position="513"/>
        <end position="528"/>
    </location>
</feature>
<dbReference type="GO" id="GO:0010972">
    <property type="term" value="P:negative regulation of G2/M transition of mitotic cell cycle"/>
    <property type="evidence" value="ECO:0007669"/>
    <property type="project" value="TreeGrafter"/>
</dbReference>
<reference evidence="3" key="1">
    <citation type="submission" date="2017-05" db="EMBL/GenBank/DDBJ databases">
        <authorList>
            <person name="Song R."/>
            <person name="Chenine A.L."/>
            <person name="Ruprecht R.M."/>
        </authorList>
    </citation>
    <scope>NUCLEOTIDE SEQUENCE [LARGE SCALE GENOMIC DNA]</scope>
</reference>
<dbReference type="PANTHER" id="PTHR43628:SF11">
    <property type="entry name" value="PROTEIN DSF2"/>
    <property type="match status" value="1"/>
</dbReference>
<name>A0A2H1GHQ0_ZYMTR</name>
<feature type="compositionally biased region" description="Polar residues" evidence="1">
    <location>
        <begin position="574"/>
        <end position="586"/>
    </location>
</feature>
<evidence type="ECO:0000313" key="3">
    <source>
        <dbReference type="Proteomes" id="UP000245764"/>
    </source>
</evidence>
<proteinExistence type="predicted"/>
<feature type="region of interest" description="Disordered" evidence="1">
    <location>
        <begin position="1"/>
        <end position="89"/>
    </location>
</feature>
<dbReference type="Gene3D" id="1.25.40.10">
    <property type="entry name" value="Tetratricopeptide repeat domain"/>
    <property type="match status" value="1"/>
</dbReference>
<feature type="compositionally biased region" description="Basic and acidic residues" evidence="1">
    <location>
        <begin position="168"/>
        <end position="182"/>
    </location>
</feature>
<feature type="region of interest" description="Disordered" evidence="1">
    <location>
        <begin position="981"/>
        <end position="1037"/>
    </location>
</feature>
<dbReference type="PANTHER" id="PTHR43628">
    <property type="entry name" value="ACTIVATOR OF C KINASE PROTEIN 1-RELATED"/>
    <property type="match status" value="1"/>
</dbReference>